<evidence type="ECO:0000313" key="7">
    <source>
        <dbReference type="EMBL" id="KAK0049853.1"/>
    </source>
</evidence>
<feature type="transmembrane region" description="Helical" evidence="6">
    <location>
        <begin position="105"/>
        <end position="127"/>
    </location>
</feature>
<evidence type="ECO:0000313" key="8">
    <source>
        <dbReference type="Proteomes" id="UP001233172"/>
    </source>
</evidence>
<keyword evidence="4 7" id="KW-0675">Receptor</keyword>
<dbReference type="GO" id="GO:0005886">
    <property type="term" value="C:plasma membrane"/>
    <property type="evidence" value="ECO:0007669"/>
    <property type="project" value="UniProtKB-SubCell"/>
</dbReference>
<accession>A0AAD8B9H9</accession>
<name>A0AAD8B9H9_BIOPF</name>
<dbReference type="EMBL" id="JASAOG010000121">
    <property type="protein sequence ID" value="KAK0049853.1"/>
    <property type="molecule type" value="Genomic_DNA"/>
</dbReference>
<proteinExistence type="predicted"/>
<reference evidence="7" key="1">
    <citation type="journal article" date="2023" name="PLoS Negl. Trop. Dis.">
        <title>A genome sequence for Biomphalaria pfeifferi, the major vector snail for the human-infecting parasite Schistosoma mansoni.</title>
        <authorList>
            <person name="Bu L."/>
            <person name="Lu L."/>
            <person name="Laidemitt M.R."/>
            <person name="Zhang S.M."/>
            <person name="Mutuku M."/>
            <person name="Mkoji G."/>
            <person name="Steinauer M."/>
            <person name="Loker E.S."/>
        </authorList>
    </citation>
    <scope>NUCLEOTIDE SEQUENCE</scope>
    <source>
        <strain evidence="7">KasaAsao</strain>
    </source>
</reference>
<sequence length="175" mass="19693">MAGALHELGSWLAYSRFACDQPRDWSGQHRSDLTVVRTLKTEIATVLTEVTLGMHGCVCDHVRGERGVSKTDINLMKSLFAVFVCLAVFMTPYMMSLLLDIDNSWTSSAHVACTCTSILNSSINWLLYGLMNNQLRQGYSDLLNGFIRLIKVKQDNEFMVIDCQQKQETSLENTC</sequence>
<comment type="caution">
    <text evidence="7">The sequence shown here is derived from an EMBL/GenBank/DDBJ whole genome shotgun (WGS) entry which is preliminary data.</text>
</comment>
<dbReference type="GO" id="GO:0004930">
    <property type="term" value="F:G protein-coupled receptor activity"/>
    <property type="evidence" value="ECO:0007669"/>
    <property type="project" value="UniProtKB-KW"/>
</dbReference>
<protein>
    <submittedName>
        <fullName evidence="7">Muscarinic acetylcholine receptor gar-3</fullName>
    </submittedName>
</protein>
<dbReference type="SUPFAM" id="SSF81321">
    <property type="entry name" value="Family A G protein-coupled receptor-like"/>
    <property type="match status" value="1"/>
</dbReference>
<evidence type="ECO:0000256" key="2">
    <source>
        <dbReference type="ARBA" id="ARBA00022475"/>
    </source>
</evidence>
<dbReference type="PANTHER" id="PTHR24228:SF75">
    <property type="entry name" value="G-PROTEIN COUPLED RECEPTORS FAMILY 1 PROFILE DOMAIN-CONTAINING PROTEIN"/>
    <property type="match status" value="1"/>
</dbReference>
<keyword evidence="6" id="KW-1133">Transmembrane helix</keyword>
<keyword evidence="5" id="KW-0807">Transducer</keyword>
<gene>
    <name evidence="7" type="ORF">Bpfe_020745</name>
</gene>
<evidence type="ECO:0000256" key="4">
    <source>
        <dbReference type="ARBA" id="ARBA00023170"/>
    </source>
</evidence>
<comment type="subcellular location">
    <subcellularLocation>
        <location evidence="1">Cell membrane</location>
        <topology evidence="1">Multi-pass membrane protein</topology>
    </subcellularLocation>
</comment>
<keyword evidence="2" id="KW-1003">Cell membrane</keyword>
<dbReference type="Gene3D" id="1.20.1070.10">
    <property type="entry name" value="Rhodopsin 7-helix transmembrane proteins"/>
    <property type="match status" value="1"/>
</dbReference>
<evidence type="ECO:0000256" key="5">
    <source>
        <dbReference type="ARBA" id="ARBA00023224"/>
    </source>
</evidence>
<evidence type="ECO:0000256" key="6">
    <source>
        <dbReference type="SAM" id="Phobius"/>
    </source>
</evidence>
<keyword evidence="3" id="KW-0297">G-protein coupled receptor</keyword>
<keyword evidence="6" id="KW-0812">Transmembrane</keyword>
<reference evidence="7" key="2">
    <citation type="submission" date="2023-04" db="EMBL/GenBank/DDBJ databases">
        <authorList>
            <person name="Bu L."/>
            <person name="Lu L."/>
            <person name="Laidemitt M.R."/>
            <person name="Zhang S.M."/>
            <person name="Mutuku M."/>
            <person name="Mkoji G."/>
            <person name="Steinauer M."/>
            <person name="Loker E.S."/>
        </authorList>
    </citation>
    <scope>NUCLEOTIDE SEQUENCE</scope>
    <source>
        <strain evidence="7">KasaAsao</strain>
        <tissue evidence="7">Whole Snail</tissue>
    </source>
</reference>
<feature type="transmembrane region" description="Helical" evidence="6">
    <location>
        <begin position="79"/>
        <end position="99"/>
    </location>
</feature>
<dbReference type="AlphaFoldDB" id="A0AAD8B9H9"/>
<keyword evidence="6" id="KW-0472">Membrane</keyword>
<evidence type="ECO:0000256" key="3">
    <source>
        <dbReference type="ARBA" id="ARBA00023040"/>
    </source>
</evidence>
<organism evidence="7 8">
    <name type="scientific">Biomphalaria pfeifferi</name>
    <name type="common">Bloodfluke planorb</name>
    <name type="synonym">Freshwater snail</name>
    <dbReference type="NCBI Taxonomy" id="112525"/>
    <lineage>
        <taxon>Eukaryota</taxon>
        <taxon>Metazoa</taxon>
        <taxon>Spiralia</taxon>
        <taxon>Lophotrochozoa</taxon>
        <taxon>Mollusca</taxon>
        <taxon>Gastropoda</taxon>
        <taxon>Heterobranchia</taxon>
        <taxon>Euthyneura</taxon>
        <taxon>Panpulmonata</taxon>
        <taxon>Hygrophila</taxon>
        <taxon>Lymnaeoidea</taxon>
        <taxon>Planorbidae</taxon>
        <taxon>Biomphalaria</taxon>
    </lineage>
</organism>
<dbReference type="Proteomes" id="UP001233172">
    <property type="component" value="Unassembled WGS sequence"/>
</dbReference>
<dbReference type="PANTHER" id="PTHR24228">
    <property type="entry name" value="B2 BRADYKININ RECEPTOR/ANGIOTENSIN II RECEPTOR"/>
    <property type="match status" value="1"/>
</dbReference>
<keyword evidence="8" id="KW-1185">Reference proteome</keyword>
<dbReference type="CDD" id="cd00637">
    <property type="entry name" value="7tm_classA_rhodopsin-like"/>
    <property type="match status" value="1"/>
</dbReference>
<evidence type="ECO:0000256" key="1">
    <source>
        <dbReference type="ARBA" id="ARBA00004651"/>
    </source>
</evidence>